<dbReference type="Proteomes" id="UP000556436">
    <property type="component" value="Unassembled WGS sequence"/>
</dbReference>
<protein>
    <recommendedName>
        <fullName evidence="4">Plasmid replication initiator protein</fullName>
    </recommendedName>
</protein>
<evidence type="ECO:0008006" key="4">
    <source>
        <dbReference type="Google" id="ProtNLM"/>
    </source>
</evidence>
<accession>A0A7W7PE50</accession>
<dbReference type="EMBL" id="JACHJG010000005">
    <property type="protein sequence ID" value="MBB4886699.1"/>
    <property type="molecule type" value="Genomic_DNA"/>
</dbReference>
<organism evidence="2 3">
    <name type="scientific">Streptomyces netropsis</name>
    <name type="common">Streptoverticillium netropsis</name>
    <dbReference type="NCBI Taxonomy" id="55404"/>
    <lineage>
        <taxon>Bacteria</taxon>
        <taxon>Bacillati</taxon>
        <taxon>Actinomycetota</taxon>
        <taxon>Actinomycetes</taxon>
        <taxon>Kitasatosporales</taxon>
        <taxon>Streptomycetaceae</taxon>
        <taxon>Streptomyces</taxon>
    </lineage>
</organism>
<evidence type="ECO:0000313" key="3">
    <source>
        <dbReference type="Proteomes" id="UP000556436"/>
    </source>
</evidence>
<feature type="compositionally biased region" description="Low complexity" evidence="1">
    <location>
        <begin position="7"/>
        <end position="37"/>
    </location>
</feature>
<reference evidence="2 3" key="1">
    <citation type="submission" date="2020-08" db="EMBL/GenBank/DDBJ databases">
        <title>Genomic Encyclopedia of Type Strains, Phase III (KMG-III): the genomes of soil and plant-associated and newly described type strains.</title>
        <authorList>
            <person name="Whitman W."/>
        </authorList>
    </citation>
    <scope>NUCLEOTIDE SEQUENCE [LARGE SCALE GENOMIC DNA]</scope>
    <source>
        <strain evidence="2 3">CECT 3265</strain>
    </source>
</reference>
<name>A0A7W7PE50_STRNE</name>
<dbReference type="AlphaFoldDB" id="A0A7W7PE50"/>
<gene>
    <name evidence="2" type="ORF">FHS38_002744</name>
</gene>
<proteinExistence type="predicted"/>
<feature type="region of interest" description="Disordered" evidence="1">
    <location>
        <begin position="1"/>
        <end position="74"/>
    </location>
</feature>
<sequence>MCAARSARANDAPGRPDPAAGTAAAAAAEPAPSANPTQTNPRGSDRYGRRHRPTTHQPCRFGGPPREVPTIPTINPADRRALDRAARLRQLSEVDQDVIRLAQDPQFPRFLEQITATGGCAHPVHLSGSATTRDVATGEVLHHYDTRTEPGERLSVRCRNRRASVCAPCSRLHAGDTFHLVRTGLTGGKNIPAQIREHPRLFVTLTAPSFGSVHRATTGGQRCHPRRNAGTCEHNRPVSCGTAHDPAASVVGQPLCPGCYDYPAHALWHAHAGQLWDRFTRATRRTLATAVGLPQARFRDHARLSFAKVAEYQKRAAVHVHAVVRLDGPNGPHTPPPAWATPVLLTRAVRTAARSVFVRSPYSPAVGELELRWGNQLDARPLRAFGDTEGLADDAVAAYIAKYVTKGASDTAAGTDYRVMTWGDIDAAAVSPHIRALMRACWRLSGLPEYEPLRLRAWAHTLGYRGHILTKSRAYSTTYTALRTERADHERAGLPVPDTSKVITDAHWRYLGSGHTPGASLIAAGIAEDLAMNRAVARDELRERGGCL</sequence>
<evidence type="ECO:0000256" key="1">
    <source>
        <dbReference type="SAM" id="MobiDB-lite"/>
    </source>
</evidence>
<comment type="caution">
    <text evidence="2">The sequence shown here is derived from an EMBL/GenBank/DDBJ whole genome shotgun (WGS) entry which is preliminary data.</text>
</comment>
<keyword evidence="3" id="KW-1185">Reference proteome</keyword>
<dbReference type="InterPro" id="IPR046828">
    <property type="entry name" value="RepSA"/>
</dbReference>
<evidence type="ECO:0000313" key="2">
    <source>
        <dbReference type="EMBL" id="MBB4886699.1"/>
    </source>
</evidence>
<dbReference type="Pfam" id="PF20199">
    <property type="entry name" value="RepSA"/>
    <property type="match status" value="1"/>
</dbReference>